<dbReference type="RefSeq" id="WP_086554374.1">
    <property type="nucleotide sequence ID" value="NZ_JAERKZ010000001.1"/>
</dbReference>
<accession>A0ABT3QF81</accession>
<organism evidence="2 3">
    <name type="scientific">Acetobacter thailandicus</name>
    <dbReference type="NCBI Taxonomy" id="1502842"/>
    <lineage>
        <taxon>Bacteria</taxon>
        <taxon>Pseudomonadati</taxon>
        <taxon>Pseudomonadota</taxon>
        <taxon>Alphaproteobacteria</taxon>
        <taxon>Acetobacterales</taxon>
        <taxon>Acetobacteraceae</taxon>
        <taxon>Acetobacter</taxon>
    </lineage>
</organism>
<evidence type="ECO:0000313" key="2">
    <source>
        <dbReference type="EMBL" id="MCX2563950.1"/>
    </source>
</evidence>
<comment type="caution">
    <text evidence="2">The sequence shown here is derived from an EMBL/GenBank/DDBJ whole genome shotgun (WGS) entry which is preliminary data.</text>
</comment>
<keyword evidence="1" id="KW-0472">Membrane</keyword>
<evidence type="ECO:0000313" key="3">
    <source>
        <dbReference type="Proteomes" id="UP001301152"/>
    </source>
</evidence>
<gene>
    <name evidence="2" type="ORF">OQ497_08270</name>
</gene>
<evidence type="ECO:0008006" key="4">
    <source>
        <dbReference type="Google" id="ProtNLM"/>
    </source>
</evidence>
<keyword evidence="1" id="KW-0812">Transmembrane</keyword>
<name>A0ABT3QF81_9PROT</name>
<sequence length="75" mass="8122">MTVKSETAQFKLEEGVGRLQDGAEGLFSQAGGGNEASDKFPFADAVRDVVVDRPFVSLAAAAFIVFFTGRLLRRR</sequence>
<reference evidence="2 3" key="1">
    <citation type="submission" date="2022-11" db="EMBL/GenBank/DDBJ databases">
        <title>Genome sequencing of Acetobacter type strain.</title>
        <authorList>
            <person name="Heo J."/>
            <person name="Lee D."/>
            <person name="Han B.-H."/>
            <person name="Hong S.-B."/>
            <person name="Kwon S.-W."/>
        </authorList>
    </citation>
    <scope>NUCLEOTIDE SEQUENCE [LARGE SCALE GENOMIC DNA]</scope>
    <source>
        <strain evidence="2 3">KACC 21253</strain>
    </source>
</reference>
<keyword evidence="1" id="KW-1133">Transmembrane helix</keyword>
<evidence type="ECO:0000256" key="1">
    <source>
        <dbReference type="SAM" id="Phobius"/>
    </source>
</evidence>
<feature type="transmembrane region" description="Helical" evidence="1">
    <location>
        <begin position="55"/>
        <end position="72"/>
    </location>
</feature>
<dbReference type="Proteomes" id="UP001301152">
    <property type="component" value="Unassembled WGS sequence"/>
</dbReference>
<dbReference type="EMBL" id="JAPIUZ010000003">
    <property type="protein sequence ID" value="MCX2563950.1"/>
    <property type="molecule type" value="Genomic_DNA"/>
</dbReference>
<proteinExistence type="predicted"/>
<protein>
    <recommendedName>
        <fullName evidence="4">CsbD-like domain-containing protein</fullName>
    </recommendedName>
</protein>
<keyword evidence="3" id="KW-1185">Reference proteome</keyword>